<organism evidence="16 17">
    <name type="scientific">Methanolobus vulcani</name>
    <dbReference type="NCBI Taxonomy" id="38026"/>
    <lineage>
        <taxon>Archaea</taxon>
        <taxon>Methanobacteriati</taxon>
        <taxon>Methanobacteriota</taxon>
        <taxon>Stenosarchaea group</taxon>
        <taxon>Methanomicrobia</taxon>
        <taxon>Methanosarcinales</taxon>
        <taxon>Methanosarcinaceae</taxon>
        <taxon>Methanolobus</taxon>
    </lineage>
</organism>
<evidence type="ECO:0000256" key="11">
    <source>
        <dbReference type="PIRSR" id="PIRSR001492-1"/>
    </source>
</evidence>
<evidence type="ECO:0000313" key="17">
    <source>
        <dbReference type="Proteomes" id="UP000199259"/>
    </source>
</evidence>
<evidence type="ECO:0000259" key="14">
    <source>
        <dbReference type="Pfam" id="PF01676"/>
    </source>
</evidence>
<dbReference type="InterPro" id="IPR011258">
    <property type="entry name" value="BPG-indep_PGM_N"/>
</dbReference>
<evidence type="ECO:0000256" key="9">
    <source>
        <dbReference type="ARBA" id="ARBA00071648"/>
    </source>
</evidence>
<dbReference type="InterPro" id="IPR006124">
    <property type="entry name" value="Metalloenzyme"/>
</dbReference>
<evidence type="ECO:0000256" key="5">
    <source>
        <dbReference type="ARBA" id="ARBA00022723"/>
    </source>
</evidence>
<comment type="caution">
    <text evidence="16">The sequence shown here is derived from an EMBL/GenBank/DDBJ whole genome shotgun (WGS) entry which is preliminary data.</text>
</comment>
<comment type="similarity">
    <text evidence="3 10">Belongs to the BPG-independent phosphoglycerate mutase family.</text>
</comment>
<dbReference type="PIRSF" id="PIRSF001492">
    <property type="entry name" value="IPGAM"/>
    <property type="match status" value="1"/>
</dbReference>
<dbReference type="OrthoDB" id="146005at2157"/>
<evidence type="ECO:0000256" key="2">
    <source>
        <dbReference type="ARBA" id="ARBA00004798"/>
    </source>
</evidence>
<dbReference type="EMBL" id="FNCA01000007">
    <property type="protein sequence ID" value="SDG12323.1"/>
    <property type="molecule type" value="Genomic_DNA"/>
</dbReference>
<evidence type="ECO:0000313" key="16">
    <source>
        <dbReference type="EMBL" id="SDG12323.1"/>
    </source>
</evidence>
<dbReference type="AlphaFoldDB" id="A0A7Z7B0A4"/>
<keyword evidence="5 10" id="KW-0479">Metal-binding</keyword>
<dbReference type="InterPro" id="IPR005995">
    <property type="entry name" value="Pgm_bpd_ind"/>
</dbReference>
<evidence type="ECO:0000256" key="8">
    <source>
        <dbReference type="ARBA" id="ARBA00023235"/>
    </source>
</evidence>
<feature type="binding site" evidence="10 12">
    <location>
        <position position="187"/>
    </location>
    <ligand>
        <name>substrate</name>
    </ligand>
</feature>
<feature type="binding site" evidence="10 13">
    <location>
        <position position="14"/>
    </location>
    <ligand>
        <name>Mn(2+)</name>
        <dbReference type="ChEBI" id="CHEBI:29035"/>
        <label>2</label>
    </ligand>
</feature>
<feature type="binding site" evidence="10 13">
    <location>
        <position position="403"/>
    </location>
    <ligand>
        <name>Mn(2+)</name>
        <dbReference type="ChEBI" id="CHEBI:29035"/>
        <label>1</label>
    </ligand>
</feature>
<dbReference type="RefSeq" id="WP_091710514.1">
    <property type="nucleotide sequence ID" value="NZ_FNCA01000007.1"/>
</dbReference>
<evidence type="ECO:0000256" key="6">
    <source>
        <dbReference type="ARBA" id="ARBA00023152"/>
    </source>
</evidence>
<name>A0A7Z7B0A4_9EURY</name>
<feature type="binding site" evidence="10 12">
    <location>
        <position position="336"/>
    </location>
    <ligand>
        <name>substrate</name>
    </ligand>
</feature>
<dbReference type="CDD" id="cd16010">
    <property type="entry name" value="iPGM"/>
    <property type="match status" value="1"/>
</dbReference>
<dbReference type="FunFam" id="3.40.720.10:FF:000001">
    <property type="entry name" value="2,3-bisphosphoglycerate-independent phosphoglycerate mutase"/>
    <property type="match status" value="1"/>
</dbReference>
<comment type="cofactor">
    <cofactor evidence="10">
        <name>Mn(2+)</name>
        <dbReference type="ChEBI" id="CHEBI:29035"/>
    </cofactor>
    <text evidence="10">Binds 2 manganese ions per subunit.</text>
</comment>
<dbReference type="SUPFAM" id="SSF53649">
    <property type="entry name" value="Alkaline phosphatase-like"/>
    <property type="match status" value="1"/>
</dbReference>
<dbReference type="FunFam" id="3.40.1450.10:FF:000001">
    <property type="entry name" value="2,3-bisphosphoglycerate-independent phosphoglycerate mutase"/>
    <property type="match status" value="1"/>
</dbReference>
<dbReference type="GO" id="GO:0006096">
    <property type="term" value="P:glycolytic process"/>
    <property type="evidence" value="ECO:0007669"/>
    <property type="project" value="UniProtKB-UniRule"/>
</dbReference>
<feature type="binding site" evidence="10 13">
    <location>
        <position position="407"/>
    </location>
    <ligand>
        <name>Mn(2+)</name>
        <dbReference type="ChEBI" id="CHEBI:29035"/>
        <label>1</label>
    </ligand>
</feature>
<sequence>MSYENGPLLLMILDGWGYTTEEKGNAVMAANTPVLDSLVEKYPSCLLQVSGEGVGLPEGQMGNSEVGHLNIGAGRIIYQDLTRINKDIKEGSFFKNQVFLEAMENVKKNNSALHLMGLFSYGGVHSHMDHMRALVKMAKAEGVERVYIHTFLDGRDVPPQTALDDMKAHEEFCKSTGIAKTATVSGRYYAMDRDKRWERTKLAYDALTLGEGILAEDAVSAVSQAYERGENDEFVKPTVITDADGKPVATVKDGDSVIFFNFRPDRARQMTYAFVNDDFDGFERKVRPQVHYVCMAEYDEKLDVPIAFPPETITNTLGEVLSKNHKKQLRIAETEKYAHVTFFFNGGVEKENEGEDRCLVSSPDVATYDLKPEMSAYEVTEQLVERIRSGKYDAIILNFANMDMVGHTGIVDAAIKASEAVDECVGKIIDSLLDKGGTALITADHGNAEKMIDYETGKPHTAHTSNPVRCLLVNGPEGANVHDGKLSDLAPTMLEIMKIEQPAEMTGVSLITKSN</sequence>
<dbReference type="UniPathway" id="UPA00109">
    <property type="reaction ID" value="UER00186"/>
</dbReference>
<dbReference type="Gene3D" id="3.40.1450.10">
    <property type="entry name" value="BPG-independent phosphoglycerate mutase, domain B"/>
    <property type="match status" value="1"/>
</dbReference>
<feature type="binding site" evidence="10 13">
    <location>
        <position position="463"/>
    </location>
    <ligand>
        <name>Mn(2+)</name>
        <dbReference type="ChEBI" id="CHEBI:29035"/>
        <label>1</label>
    </ligand>
</feature>
<dbReference type="Pfam" id="PF01676">
    <property type="entry name" value="Metalloenzyme"/>
    <property type="match status" value="1"/>
</dbReference>
<dbReference type="Gene3D" id="3.40.720.10">
    <property type="entry name" value="Alkaline Phosphatase, subunit A"/>
    <property type="match status" value="1"/>
</dbReference>
<comment type="function">
    <text evidence="10">Catalyzes the interconversion of 2-phosphoglycerate and 3-phosphoglycerate.</text>
</comment>
<feature type="binding site" evidence="10 12">
    <location>
        <position position="125"/>
    </location>
    <ligand>
        <name>substrate</name>
    </ligand>
</feature>
<feature type="binding site" evidence="10 13">
    <location>
        <position position="64"/>
    </location>
    <ligand>
        <name>Mn(2+)</name>
        <dbReference type="ChEBI" id="CHEBI:29035"/>
        <label>2</label>
    </ligand>
</feature>
<dbReference type="SUPFAM" id="SSF64158">
    <property type="entry name" value="2,3-Bisphosphoglycerate-independent phosphoglycerate mutase, substrate-binding domain"/>
    <property type="match status" value="1"/>
</dbReference>
<evidence type="ECO:0000256" key="3">
    <source>
        <dbReference type="ARBA" id="ARBA00008819"/>
    </source>
</evidence>
<keyword evidence="8 10" id="KW-0413">Isomerase</keyword>
<keyword evidence="7 10" id="KW-0464">Manganese</keyword>
<protein>
    <recommendedName>
        <fullName evidence="9 10">2,3-bisphosphoglycerate-independent phosphoglycerate mutase</fullName>
        <shortName evidence="10">BPG-independent PGAM</shortName>
        <shortName evidence="10">Phosphoglyceromutase</shortName>
        <shortName evidence="10">iPGM</shortName>
        <ecNumber evidence="4 10">5.4.2.12</ecNumber>
    </recommendedName>
</protein>
<dbReference type="GO" id="GO:0005737">
    <property type="term" value="C:cytoplasm"/>
    <property type="evidence" value="ECO:0007669"/>
    <property type="project" value="InterPro"/>
</dbReference>
<dbReference type="HAMAP" id="MF_01038">
    <property type="entry name" value="GpmI"/>
    <property type="match status" value="1"/>
</dbReference>
<keyword evidence="17" id="KW-1185">Reference proteome</keyword>
<dbReference type="EC" id="5.4.2.12" evidence="4 10"/>
<dbReference type="InterPro" id="IPR036646">
    <property type="entry name" value="PGAM_B_sf"/>
</dbReference>
<comment type="pathway">
    <text evidence="2 10">Carbohydrate degradation; glycolysis; pyruvate from D-glyceraldehyde 3-phosphate: step 3/5.</text>
</comment>
<feature type="domain" description="BPG-independent PGAM N-terminal" evidence="15">
    <location>
        <begin position="84"/>
        <end position="300"/>
    </location>
</feature>
<dbReference type="PANTHER" id="PTHR31637:SF0">
    <property type="entry name" value="2,3-BISPHOSPHOGLYCERATE-INDEPENDENT PHOSPHOGLYCERATE MUTASE"/>
    <property type="match status" value="1"/>
</dbReference>
<dbReference type="GO" id="GO:0004619">
    <property type="term" value="F:phosphoglycerate mutase activity"/>
    <property type="evidence" value="ECO:0007669"/>
    <property type="project" value="UniProtKB-UniRule"/>
</dbReference>
<dbReference type="GO" id="GO:0030145">
    <property type="term" value="F:manganese ion binding"/>
    <property type="evidence" value="ECO:0007669"/>
    <property type="project" value="UniProtKB-UniRule"/>
</dbReference>
<reference evidence="16 17" key="1">
    <citation type="submission" date="2016-10" db="EMBL/GenBank/DDBJ databases">
        <authorList>
            <person name="Varghese N."/>
            <person name="Submissions S."/>
        </authorList>
    </citation>
    <scope>NUCLEOTIDE SEQUENCE [LARGE SCALE GENOMIC DNA]</scope>
    <source>
        <strain evidence="16 17">PL 12/M</strain>
    </source>
</reference>
<proteinExistence type="inferred from homology"/>
<dbReference type="InterPro" id="IPR017850">
    <property type="entry name" value="Alkaline_phosphatase_core_sf"/>
</dbReference>
<evidence type="ECO:0000256" key="13">
    <source>
        <dbReference type="PIRSR" id="PIRSR001492-3"/>
    </source>
</evidence>
<feature type="binding site" evidence="10 12">
    <location>
        <position position="193"/>
    </location>
    <ligand>
        <name>substrate</name>
    </ligand>
</feature>
<feature type="binding site" evidence="10 13">
    <location>
        <position position="444"/>
    </location>
    <ligand>
        <name>Mn(2+)</name>
        <dbReference type="ChEBI" id="CHEBI:29035"/>
        <label>2</label>
    </ligand>
</feature>
<feature type="binding site" evidence="10 13">
    <location>
        <position position="445"/>
    </location>
    <ligand>
        <name>Mn(2+)</name>
        <dbReference type="ChEBI" id="CHEBI:29035"/>
        <label>2</label>
    </ligand>
</feature>
<dbReference type="GO" id="GO:0006007">
    <property type="term" value="P:glucose catabolic process"/>
    <property type="evidence" value="ECO:0007669"/>
    <property type="project" value="InterPro"/>
</dbReference>
<evidence type="ECO:0000256" key="4">
    <source>
        <dbReference type="ARBA" id="ARBA00012026"/>
    </source>
</evidence>
<feature type="active site" description="Phosphoserine intermediate" evidence="10 11">
    <location>
        <position position="64"/>
    </location>
</feature>
<feature type="binding site" evidence="10 12">
    <location>
        <begin position="155"/>
        <end position="156"/>
    </location>
    <ligand>
        <name>substrate</name>
    </ligand>
</feature>
<evidence type="ECO:0000256" key="7">
    <source>
        <dbReference type="ARBA" id="ARBA00023211"/>
    </source>
</evidence>
<keyword evidence="6 10" id="KW-0324">Glycolysis</keyword>
<dbReference type="Proteomes" id="UP000199259">
    <property type="component" value="Unassembled WGS sequence"/>
</dbReference>
<dbReference type="NCBIfam" id="TIGR01307">
    <property type="entry name" value="pgm_bpd_ind"/>
    <property type="match status" value="1"/>
</dbReference>
<dbReference type="PANTHER" id="PTHR31637">
    <property type="entry name" value="2,3-BISPHOSPHOGLYCERATE-INDEPENDENT PHOSPHOGLYCERATE MUTASE"/>
    <property type="match status" value="1"/>
</dbReference>
<gene>
    <name evidence="10" type="primary">gpmI</name>
    <name evidence="16" type="ORF">SAMN04488589_2230</name>
</gene>
<evidence type="ECO:0000256" key="1">
    <source>
        <dbReference type="ARBA" id="ARBA00000370"/>
    </source>
</evidence>
<feature type="binding site" evidence="10 12">
    <location>
        <begin position="263"/>
        <end position="266"/>
    </location>
    <ligand>
        <name>substrate</name>
    </ligand>
</feature>
<evidence type="ECO:0000256" key="12">
    <source>
        <dbReference type="PIRSR" id="PIRSR001492-2"/>
    </source>
</evidence>
<evidence type="ECO:0000259" key="15">
    <source>
        <dbReference type="Pfam" id="PF06415"/>
    </source>
</evidence>
<feature type="domain" description="Metalloenzyme" evidence="14">
    <location>
        <begin position="7"/>
        <end position="500"/>
    </location>
</feature>
<accession>A0A7Z7B0A4</accession>
<dbReference type="Pfam" id="PF06415">
    <property type="entry name" value="iPGM_N"/>
    <property type="match status" value="1"/>
</dbReference>
<comment type="catalytic activity">
    <reaction evidence="1 10">
        <text>(2R)-2-phosphoglycerate = (2R)-3-phosphoglycerate</text>
        <dbReference type="Rhea" id="RHEA:15901"/>
        <dbReference type="ChEBI" id="CHEBI:58272"/>
        <dbReference type="ChEBI" id="CHEBI:58289"/>
        <dbReference type="EC" id="5.4.2.12"/>
    </reaction>
</comment>
<evidence type="ECO:0000256" key="10">
    <source>
        <dbReference type="HAMAP-Rule" id="MF_01038"/>
    </source>
</evidence>